<dbReference type="OrthoDB" id="3327at2157"/>
<evidence type="ECO:0000313" key="3">
    <source>
        <dbReference type="EMBL" id="MBP1923690.1"/>
    </source>
</evidence>
<feature type="region of interest" description="Disordered" evidence="1">
    <location>
        <begin position="332"/>
        <end position="367"/>
    </location>
</feature>
<organism evidence="3 4">
    <name type="scientific">Halorubrum alkaliphilum</name>
    <dbReference type="NCBI Taxonomy" id="261290"/>
    <lineage>
        <taxon>Archaea</taxon>
        <taxon>Methanobacteriati</taxon>
        <taxon>Methanobacteriota</taxon>
        <taxon>Stenosarchaea group</taxon>
        <taxon>Halobacteria</taxon>
        <taxon>Halobacteriales</taxon>
        <taxon>Haloferacaceae</taxon>
        <taxon>Halorubrum</taxon>
    </lineage>
</organism>
<proteinExistence type="predicted"/>
<comment type="caution">
    <text evidence="3">The sequence shown here is derived from an EMBL/GenBank/DDBJ whole genome shotgun (WGS) entry which is preliminary data.</text>
</comment>
<accession>A0A8T4GJD0</accession>
<dbReference type="SUPFAM" id="SSF56281">
    <property type="entry name" value="Metallo-hydrolase/oxidoreductase"/>
    <property type="match status" value="1"/>
</dbReference>
<dbReference type="InterPro" id="IPR052159">
    <property type="entry name" value="Competence_DNA_uptake"/>
</dbReference>
<dbReference type="EMBL" id="JAGGKQ010000027">
    <property type="protein sequence ID" value="MBP1923690.1"/>
    <property type="molecule type" value="Genomic_DNA"/>
</dbReference>
<evidence type="ECO:0000256" key="1">
    <source>
        <dbReference type="SAM" id="MobiDB-lite"/>
    </source>
</evidence>
<feature type="compositionally biased region" description="Acidic residues" evidence="1">
    <location>
        <begin position="25"/>
        <end position="62"/>
    </location>
</feature>
<dbReference type="CDD" id="cd07731">
    <property type="entry name" value="ComA-like_MBL-fold"/>
    <property type="match status" value="1"/>
</dbReference>
<evidence type="ECO:0000259" key="2">
    <source>
        <dbReference type="SMART" id="SM00849"/>
    </source>
</evidence>
<dbReference type="Pfam" id="PF00753">
    <property type="entry name" value="Lactamase_B"/>
    <property type="match status" value="1"/>
</dbReference>
<feature type="region of interest" description="Disordered" evidence="1">
    <location>
        <begin position="24"/>
        <end position="67"/>
    </location>
</feature>
<evidence type="ECO:0000313" key="4">
    <source>
        <dbReference type="Proteomes" id="UP000823588"/>
    </source>
</evidence>
<dbReference type="InterPro" id="IPR036866">
    <property type="entry name" value="RibonucZ/Hydroxyglut_hydro"/>
</dbReference>
<dbReference type="PANTHER" id="PTHR30619:SF1">
    <property type="entry name" value="RECOMBINATION PROTEIN 2"/>
    <property type="match status" value="1"/>
</dbReference>
<dbReference type="Gene3D" id="3.60.15.10">
    <property type="entry name" value="Ribonuclease Z/Hydroxyacylglutathione hydrolase-like"/>
    <property type="match status" value="1"/>
</dbReference>
<keyword evidence="4" id="KW-1185">Reference proteome</keyword>
<dbReference type="PROSITE" id="PS51257">
    <property type="entry name" value="PROKAR_LIPOPROTEIN"/>
    <property type="match status" value="1"/>
</dbReference>
<feature type="compositionally biased region" description="Polar residues" evidence="1">
    <location>
        <begin position="351"/>
        <end position="367"/>
    </location>
</feature>
<dbReference type="InterPro" id="IPR001279">
    <property type="entry name" value="Metallo-B-lactamas"/>
</dbReference>
<protein>
    <submittedName>
        <fullName evidence="3">Competence protein ComEC</fullName>
    </submittedName>
</protein>
<dbReference type="AlphaFoldDB" id="A0A8T4GJD0"/>
<dbReference type="SMART" id="SM00849">
    <property type="entry name" value="Lactamase_B"/>
    <property type="match status" value="1"/>
</dbReference>
<dbReference type="InterPro" id="IPR035681">
    <property type="entry name" value="ComA-like_MBL"/>
</dbReference>
<gene>
    <name evidence="3" type="ORF">J2751_002735</name>
</gene>
<reference evidence="3" key="1">
    <citation type="submission" date="2021-03" db="EMBL/GenBank/DDBJ databases">
        <title>Genomic Encyclopedia of Type Strains, Phase IV (KMG-IV): sequencing the most valuable type-strain genomes for metagenomic binning, comparative biology and taxonomic classification.</title>
        <authorList>
            <person name="Goeker M."/>
        </authorList>
    </citation>
    <scope>NUCLEOTIDE SEQUENCE</scope>
    <source>
        <strain evidence="3">DSM 23564</strain>
    </source>
</reference>
<dbReference type="RefSeq" id="WP_209486711.1">
    <property type="nucleotide sequence ID" value="NZ_JAGGKQ010000027.1"/>
</dbReference>
<sequence>MRRALVIGAVALLVLLAGCASLPVDDGDIETDTPDTDNVDDGTETDDGSDDADDTDESSTDTDEPRDVDGELAVHHIDVGQADATLLITPAGETILIDSGDWRQGGEGVIEYLEAHDIDRIDHLVATHGHADHIGGHDAIIEWAETEGDGIGLAYDSGVAHTSQTYERYLDAVEEYDVELLIVEEGDELPIEDDVDGLVVNPPEGDSGTDLHDNSVALVIEFGEFRYVTTGDAETAAEERMVDSWAAELDADIYHAGHHGSSTSSTAPFLDAASPEIAIISSAYDSQYGHPHDEVLTRFADRDIDTYWTGVHGDIIVTATGDGEINITTSDTFSPDAEDLLGEKPSDDQESLTPLTVNTQHYGTIPV</sequence>
<name>A0A8T4GJD0_9EURY</name>
<feature type="domain" description="Metallo-beta-lactamase" evidence="2">
    <location>
        <begin position="81"/>
        <end position="284"/>
    </location>
</feature>
<dbReference type="Proteomes" id="UP000823588">
    <property type="component" value="Unassembled WGS sequence"/>
</dbReference>
<dbReference type="PANTHER" id="PTHR30619">
    <property type="entry name" value="DNA INTERNALIZATION/COMPETENCE PROTEIN COMEC/REC2"/>
    <property type="match status" value="1"/>
</dbReference>